<protein>
    <submittedName>
        <fullName evidence="2">Uncharacterized protein</fullName>
    </submittedName>
</protein>
<accession>A0A3L8PKH5</accession>
<feature type="transmembrane region" description="Helical" evidence="1">
    <location>
        <begin position="99"/>
        <end position="116"/>
    </location>
</feature>
<keyword evidence="3" id="KW-1185">Reference proteome</keyword>
<evidence type="ECO:0000256" key="1">
    <source>
        <dbReference type="SAM" id="Phobius"/>
    </source>
</evidence>
<proteinExistence type="predicted"/>
<evidence type="ECO:0000313" key="3">
    <source>
        <dbReference type="Proteomes" id="UP000282515"/>
    </source>
</evidence>
<feature type="transmembrane region" description="Helical" evidence="1">
    <location>
        <begin position="32"/>
        <end position="54"/>
    </location>
</feature>
<reference evidence="2 3" key="1">
    <citation type="submission" date="2018-10" db="EMBL/GenBank/DDBJ databases">
        <title>Aeromicrobium sp. 9W16Y-2 whole genome shotgun sequence.</title>
        <authorList>
            <person name="Li F."/>
        </authorList>
    </citation>
    <scope>NUCLEOTIDE SEQUENCE [LARGE SCALE GENOMIC DNA]</scope>
    <source>
        <strain evidence="2 3">9W16Y-2</strain>
    </source>
</reference>
<comment type="caution">
    <text evidence="2">The sequence shown here is derived from an EMBL/GenBank/DDBJ whole genome shotgun (WGS) entry which is preliminary data.</text>
</comment>
<gene>
    <name evidence="2" type="ORF">D9V41_10230</name>
</gene>
<feature type="transmembrane region" description="Helical" evidence="1">
    <location>
        <begin position="60"/>
        <end position="78"/>
    </location>
</feature>
<name>A0A3L8PKH5_9ACTN</name>
<dbReference type="Proteomes" id="UP000282515">
    <property type="component" value="Unassembled WGS sequence"/>
</dbReference>
<sequence>MIITWFLIGLLAIELAALLGAAFGGKNAPSRVRLAVVALEALVAIVVVRALAGWDEWTQWIWVLGVAVFAVGLAVAVFRWRELPVVEEGTAAWRTGGSVLYAAVLTAIATAVALTFV</sequence>
<keyword evidence="1" id="KW-0472">Membrane</keyword>
<dbReference type="AlphaFoldDB" id="A0A3L8PKH5"/>
<dbReference type="EMBL" id="RDBF01000006">
    <property type="protein sequence ID" value="RLV55821.1"/>
    <property type="molecule type" value="Genomic_DNA"/>
</dbReference>
<feature type="transmembrane region" description="Helical" evidence="1">
    <location>
        <begin position="6"/>
        <end position="25"/>
    </location>
</feature>
<dbReference type="RefSeq" id="WP_121794458.1">
    <property type="nucleotide sequence ID" value="NZ_RDBF01000006.1"/>
</dbReference>
<keyword evidence="1" id="KW-0812">Transmembrane</keyword>
<organism evidence="2 3">
    <name type="scientific">Aeromicrobium phragmitis</name>
    <dbReference type="NCBI Taxonomy" id="2478914"/>
    <lineage>
        <taxon>Bacteria</taxon>
        <taxon>Bacillati</taxon>
        <taxon>Actinomycetota</taxon>
        <taxon>Actinomycetes</taxon>
        <taxon>Propionibacteriales</taxon>
        <taxon>Nocardioidaceae</taxon>
        <taxon>Aeromicrobium</taxon>
    </lineage>
</organism>
<keyword evidence="1" id="KW-1133">Transmembrane helix</keyword>
<evidence type="ECO:0000313" key="2">
    <source>
        <dbReference type="EMBL" id="RLV55821.1"/>
    </source>
</evidence>